<dbReference type="Proteomes" id="UP000003604">
    <property type="component" value="Unassembled WGS sequence"/>
</dbReference>
<feature type="compositionally biased region" description="Acidic residues" evidence="8">
    <location>
        <begin position="321"/>
        <end position="331"/>
    </location>
</feature>
<evidence type="ECO:0000256" key="6">
    <source>
        <dbReference type="ARBA" id="ARBA00022927"/>
    </source>
</evidence>
<keyword evidence="4" id="KW-0813">Transport</keyword>
<evidence type="ECO:0000256" key="8">
    <source>
        <dbReference type="SAM" id="MobiDB-lite"/>
    </source>
</evidence>
<dbReference type="eggNOG" id="COG1317">
    <property type="taxonomic scope" value="Bacteria"/>
</dbReference>
<dbReference type="PANTHER" id="PTHR34982">
    <property type="entry name" value="YOP PROTEINS TRANSLOCATION PROTEIN L"/>
    <property type="match status" value="1"/>
</dbReference>
<comment type="similarity">
    <text evidence="2">Belongs to the FliH family.</text>
</comment>
<comment type="function">
    <text evidence="1">Needed for flagellar regrowth and assembly.</text>
</comment>
<dbReference type="InterPro" id="IPR018035">
    <property type="entry name" value="Flagellar_FliH/T3SS_HrpE"/>
</dbReference>
<dbReference type="PANTHER" id="PTHR34982:SF1">
    <property type="entry name" value="FLAGELLAR ASSEMBLY PROTEIN FLIH"/>
    <property type="match status" value="1"/>
</dbReference>
<feature type="domain" description="Flagellar assembly protein FliH/Type III secretion system HrpE" evidence="9">
    <location>
        <begin position="128"/>
        <end position="251"/>
    </location>
</feature>
<name>D0IC99_GRIHO</name>
<proteinExistence type="inferred from homology"/>
<keyword evidence="10" id="KW-0966">Cell projection</keyword>
<organism evidence="10 11">
    <name type="scientific">Grimontia hollisae CIP 101886</name>
    <dbReference type="NCBI Taxonomy" id="675812"/>
    <lineage>
        <taxon>Bacteria</taxon>
        <taxon>Pseudomonadati</taxon>
        <taxon>Pseudomonadota</taxon>
        <taxon>Gammaproteobacteria</taxon>
        <taxon>Vibrionales</taxon>
        <taxon>Vibrionaceae</taxon>
        <taxon>Grimontia</taxon>
    </lineage>
</organism>
<sequence length="337" mass="37474">MSLERRRGYIRTSEQSEDVLERWDIPDYNPVDAPPRDTAMNYDPGWEPSEIIEDDQESELDLSMLTADALDEIRQSAVEEGMAEGREAGFSEGKEAGFEEGKTEGFEVGKEEGYQQGLEEGQKLIETRCQHLDTILSKLAFPLEQVDHQVQNQVVDMVLHLAKAVIQTEVQTNPQVILNTLREAVNALPMAGRQITIYLHPEDLDVVTSAHSVESLREREWHLIAEPSLNRGDIQVACGDSVVDYRMEDRICEMLSRFAGQNISKGPNPPEDGMGADVLQGAEQVVTGDIPEILETEPVQEDPVQTDSQASQSEPERVDEATTDLCDEAGDDNAQPV</sequence>
<keyword evidence="6" id="KW-0653">Protein transport</keyword>
<evidence type="ECO:0000256" key="5">
    <source>
        <dbReference type="ARBA" id="ARBA00022795"/>
    </source>
</evidence>
<feature type="region of interest" description="Disordered" evidence="8">
    <location>
        <begin position="286"/>
        <end position="337"/>
    </location>
</feature>
<keyword evidence="10" id="KW-0969">Cilium</keyword>
<evidence type="ECO:0000313" key="11">
    <source>
        <dbReference type="Proteomes" id="UP000003604"/>
    </source>
</evidence>
<evidence type="ECO:0000256" key="2">
    <source>
        <dbReference type="ARBA" id="ARBA00006602"/>
    </source>
</evidence>
<dbReference type="AlphaFoldDB" id="D0IC99"/>
<dbReference type="EMBL" id="ADAQ01000013">
    <property type="protein sequence ID" value="EEY71517.1"/>
    <property type="molecule type" value="Genomic_DNA"/>
</dbReference>
<evidence type="ECO:0000313" key="10">
    <source>
        <dbReference type="EMBL" id="EEY71517.1"/>
    </source>
</evidence>
<evidence type="ECO:0000256" key="7">
    <source>
        <dbReference type="ARBA" id="ARBA00023225"/>
    </source>
</evidence>
<accession>D0IC99</accession>
<evidence type="ECO:0000259" key="9">
    <source>
        <dbReference type="Pfam" id="PF02108"/>
    </source>
</evidence>
<comment type="caution">
    <text evidence="10">The sequence shown here is derived from an EMBL/GenBank/DDBJ whole genome shotgun (WGS) entry which is preliminary data.</text>
</comment>
<feature type="region of interest" description="Disordered" evidence="8">
    <location>
        <begin position="23"/>
        <end position="49"/>
    </location>
</feature>
<evidence type="ECO:0000256" key="3">
    <source>
        <dbReference type="ARBA" id="ARBA00016507"/>
    </source>
</evidence>
<feature type="compositionally biased region" description="Polar residues" evidence="8">
    <location>
        <begin position="303"/>
        <end position="313"/>
    </location>
</feature>
<evidence type="ECO:0000256" key="1">
    <source>
        <dbReference type="ARBA" id="ARBA00003041"/>
    </source>
</evidence>
<keyword evidence="10" id="KW-0282">Flagellum</keyword>
<keyword evidence="7" id="KW-1006">Bacterial flagellum protein export</keyword>
<dbReference type="GeneID" id="58895332"/>
<gene>
    <name evidence="10" type="ORF">VHA_003378</name>
</gene>
<dbReference type="GO" id="GO:0015031">
    <property type="term" value="P:protein transport"/>
    <property type="evidence" value="ECO:0007669"/>
    <property type="project" value="UniProtKB-KW"/>
</dbReference>
<dbReference type="OrthoDB" id="8480773at2"/>
<keyword evidence="5" id="KW-1005">Bacterial flagellum biogenesis</keyword>
<protein>
    <recommendedName>
        <fullName evidence="3">Flagellar assembly protein FliH</fullName>
    </recommendedName>
</protein>
<evidence type="ECO:0000256" key="4">
    <source>
        <dbReference type="ARBA" id="ARBA00022448"/>
    </source>
</evidence>
<dbReference type="GO" id="GO:0005829">
    <property type="term" value="C:cytosol"/>
    <property type="evidence" value="ECO:0007669"/>
    <property type="project" value="TreeGrafter"/>
</dbReference>
<dbReference type="RefSeq" id="WP_005506667.1">
    <property type="nucleotide sequence ID" value="NZ_ADAQ01000013.1"/>
</dbReference>
<keyword evidence="11" id="KW-1185">Reference proteome</keyword>
<dbReference type="NCBIfam" id="NF004270">
    <property type="entry name" value="PRK05687.2-1"/>
    <property type="match status" value="1"/>
</dbReference>
<dbReference type="GO" id="GO:0044781">
    <property type="term" value="P:bacterial-type flagellum organization"/>
    <property type="evidence" value="ECO:0007669"/>
    <property type="project" value="UniProtKB-KW"/>
</dbReference>
<dbReference type="InterPro" id="IPR051472">
    <property type="entry name" value="T3SS_Stator/FliH"/>
</dbReference>
<reference evidence="10 11" key="1">
    <citation type="submission" date="2009-10" db="EMBL/GenBank/DDBJ databases">
        <authorList>
            <consortium name="Los Alamos National Laboratory (LANL)"/>
            <consortium name="National Microbial Pathogen Data Resource (NMPDR)"/>
            <person name="Saunders E.H."/>
            <person name="Munk A.C."/>
            <person name="Tapia R."/>
            <person name="Green L."/>
            <person name="Rogers Y."/>
            <person name="Detter J.C."/>
            <person name="Bruce D."/>
            <person name="Brettin T.S."/>
            <person name="Colwell R.R."/>
            <person name="Huq A."/>
            <person name="Grim C.J."/>
            <person name="Hasan N.A."/>
            <person name="Bartels D."/>
            <person name="Vonstein V."/>
        </authorList>
    </citation>
    <scope>NUCLEOTIDE SEQUENCE [LARGE SCALE GENOMIC DNA]</scope>
    <source>
        <strain evidence="10 11">CIP 101886</strain>
    </source>
</reference>
<dbReference type="Pfam" id="PF02108">
    <property type="entry name" value="FliH"/>
    <property type="match status" value="1"/>
</dbReference>